<proteinExistence type="predicted"/>
<protein>
    <submittedName>
        <fullName evidence="1">11750_t:CDS:1</fullName>
    </submittedName>
</protein>
<evidence type="ECO:0000313" key="1">
    <source>
        <dbReference type="EMBL" id="CAG8827813.1"/>
    </source>
</evidence>
<dbReference type="Proteomes" id="UP000789920">
    <property type="component" value="Unassembled WGS sequence"/>
</dbReference>
<keyword evidence="2" id="KW-1185">Reference proteome</keyword>
<comment type="caution">
    <text evidence="1">The sequence shown here is derived from an EMBL/GenBank/DDBJ whole genome shotgun (WGS) entry which is preliminary data.</text>
</comment>
<reference evidence="1" key="1">
    <citation type="submission" date="2021-06" db="EMBL/GenBank/DDBJ databases">
        <authorList>
            <person name="Kallberg Y."/>
            <person name="Tangrot J."/>
            <person name="Rosling A."/>
        </authorList>
    </citation>
    <scope>NUCLEOTIDE SEQUENCE</scope>
    <source>
        <strain evidence="1">MA461A</strain>
    </source>
</reference>
<accession>A0ACA9S678</accession>
<feature type="non-terminal residue" evidence="1">
    <location>
        <position position="1"/>
    </location>
</feature>
<dbReference type="EMBL" id="CAJVQC010094459">
    <property type="protein sequence ID" value="CAG8827813.1"/>
    <property type="molecule type" value="Genomic_DNA"/>
</dbReference>
<name>A0ACA9S678_9GLOM</name>
<sequence>SSGYTTVNSVHSTLKMFSPFSTKDTQSNGDKNKENNPSTEFNNEDKLYYKIVSKCFR</sequence>
<organism evidence="1 2">
    <name type="scientific">Racocetra persica</name>
    <dbReference type="NCBI Taxonomy" id="160502"/>
    <lineage>
        <taxon>Eukaryota</taxon>
        <taxon>Fungi</taxon>
        <taxon>Fungi incertae sedis</taxon>
        <taxon>Mucoromycota</taxon>
        <taxon>Glomeromycotina</taxon>
        <taxon>Glomeromycetes</taxon>
        <taxon>Diversisporales</taxon>
        <taxon>Gigasporaceae</taxon>
        <taxon>Racocetra</taxon>
    </lineage>
</organism>
<evidence type="ECO:0000313" key="2">
    <source>
        <dbReference type="Proteomes" id="UP000789920"/>
    </source>
</evidence>
<gene>
    <name evidence="1" type="ORF">RPERSI_LOCUS27068</name>
</gene>